<organism evidence="3 4">
    <name type="scientific">Lophium mytilinum</name>
    <dbReference type="NCBI Taxonomy" id="390894"/>
    <lineage>
        <taxon>Eukaryota</taxon>
        <taxon>Fungi</taxon>
        <taxon>Dikarya</taxon>
        <taxon>Ascomycota</taxon>
        <taxon>Pezizomycotina</taxon>
        <taxon>Dothideomycetes</taxon>
        <taxon>Pleosporomycetidae</taxon>
        <taxon>Mytilinidiales</taxon>
        <taxon>Mytilinidiaceae</taxon>
        <taxon>Lophium</taxon>
    </lineage>
</organism>
<feature type="region of interest" description="Disordered" evidence="1">
    <location>
        <begin position="276"/>
        <end position="302"/>
    </location>
</feature>
<name>A0A6A6R1T0_9PEZI</name>
<accession>A0A6A6R1T0</accession>
<evidence type="ECO:0000313" key="3">
    <source>
        <dbReference type="EMBL" id="KAF2498204.1"/>
    </source>
</evidence>
<dbReference type="Pfam" id="PF24483">
    <property type="entry name" value="DUF7582"/>
    <property type="match status" value="1"/>
</dbReference>
<protein>
    <recommendedName>
        <fullName evidence="2">DUF7582 domain-containing protein</fullName>
    </recommendedName>
</protein>
<dbReference type="AlphaFoldDB" id="A0A6A6R1T0"/>
<feature type="region of interest" description="Disordered" evidence="1">
    <location>
        <begin position="1"/>
        <end position="61"/>
    </location>
</feature>
<evidence type="ECO:0000313" key="4">
    <source>
        <dbReference type="Proteomes" id="UP000799750"/>
    </source>
</evidence>
<sequence>MCFGKSGSGTGGQAPRTAAPQTATAPRTAAAPQPIAPRGAPKPSPRAGKIGKGAQQPLQIGPPTEATIHIPRNRLDAHGVPVQLTSYDIDRQSLESALSSMAQYLNQKRVHLIAVTVGGAVNCLYLRSRQTTHDVDIFGSNLDTPARILLDQAMQYAIQQFEGRLGTDWFNTENQMWMGPNTQKELTELAMRQGAVVFEEPGLRLLAAPWDQVRSYDLDDAVSYLAQLVRRNGDRPIALGIVERWSSRFSHTTSRDFLVNRVDQEYRKRFGKPGIVQVEGSSRGGNNLRGGRNTRGSGRLRT</sequence>
<dbReference type="Proteomes" id="UP000799750">
    <property type="component" value="Unassembled WGS sequence"/>
</dbReference>
<keyword evidence="4" id="KW-1185">Reference proteome</keyword>
<feature type="domain" description="DUF7582" evidence="2">
    <location>
        <begin position="91"/>
        <end position="207"/>
    </location>
</feature>
<feature type="compositionally biased region" description="Low complexity" evidence="1">
    <location>
        <begin position="280"/>
        <end position="302"/>
    </location>
</feature>
<reference evidence="3" key="1">
    <citation type="journal article" date="2020" name="Stud. Mycol.">
        <title>101 Dothideomycetes genomes: a test case for predicting lifestyles and emergence of pathogens.</title>
        <authorList>
            <person name="Haridas S."/>
            <person name="Albert R."/>
            <person name="Binder M."/>
            <person name="Bloem J."/>
            <person name="Labutti K."/>
            <person name="Salamov A."/>
            <person name="Andreopoulos B."/>
            <person name="Baker S."/>
            <person name="Barry K."/>
            <person name="Bills G."/>
            <person name="Bluhm B."/>
            <person name="Cannon C."/>
            <person name="Castanera R."/>
            <person name="Culley D."/>
            <person name="Daum C."/>
            <person name="Ezra D."/>
            <person name="Gonzalez J."/>
            <person name="Henrissat B."/>
            <person name="Kuo A."/>
            <person name="Liang C."/>
            <person name="Lipzen A."/>
            <person name="Lutzoni F."/>
            <person name="Magnuson J."/>
            <person name="Mondo S."/>
            <person name="Nolan M."/>
            <person name="Ohm R."/>
            <person name="Pangilinan J."/>
            <person name="Park H.-J."/>
            <person name="Ramirez L."/>
            <person name="Alfaro M."/>
            <person name="Sun H."/>
            <person name="Tritt A."/>
            <person name="Yoshinaga Y."/>
            <person name="Zwiers L.-H."/>
            <person name="Turgeon B."/>
            <person name="Goodwin S."/>
            <person name="Spatafora J."/>
            <person name="Crous P."/>
            <person name="Grigoriev I."/>
        </authorList>
    </citation>
    <scope>NUCLEOTIDE SEQUENCE</scope>
    <source>
        <strain evidence="3">CBS 269.34</strain>
    </source>
</reference>
<dbReference type="InterPro" id="IPR056004">
    <property type="entry name" value="DUF7582"/>
</dbReference>
<feature type="compositionally biased region" description="Gly residues" evidence="1">
    <location>
        <begin position="1"/>
        <end position="12"/>
    </location>
</feature>
<gene>
    <name evidence="3" type="ORF">BU16DRAFT_615284</name>
</gene>
<evidence type="ECO:0000256" key="1">
    <source>
        <dbReference type="SAM" id="MobiDB-lite"/>
    </source>
</evidence>
<dbReference type="EMBL" id="MU004185">
    <property type="protein sequence ID" value="KAF2498204.1"/>
    <property type="molecule type" value="Genomic_DNA"/>
</dbReference>
<dbReference type="OrthoDB" id="3348320at2759"/>
<proteinExistence type="predicted"/>
<evidence type="ECO:0000259" key="2">
    <source>
        <dbReference type="Pfam" id="PF24483"/>
    </source>
</evidence>
<feature type="compositionally biased region" description="Low complexity" evidence="1">
    <location>
        <begin position="13"/>
        <end position="38"/>
    </location>
</feature>